<protein>
    <submittedName>
        <fullName evidence="4">GNAT family N-acetyltransferase</fullName>
    </submittedName>
</protein>
<gene>
    <name evidence="4" type="ORF">F4Y42_03985</name>
</gene>
<dbReference type="SUPFAM" id="SSF55729">
    <property type="entry name" value="Acyl-CoA N-acyltransferases (Nat)"/>
    <property type="match status" value="1"/>
</dbReference>
<dbReference type="PANTHER" id="PTHR43877:SF1">
    <property type="entry name" value="ACETYLTRANSFERASE"/>
    <property type="match status" value="1"/>
</dbReference>
<dbReference type="CDD" id="cd04301">
    <property type="entry name" value="NAT_SF"/>
    <property type="match status" value="1"/>
</dbReference>
<dbReference type="Pfam" id="PF00583">
    <property type="entry name" value="Acetyltransf_1"/>
    <property type="match status" value="1"/>
</dbReference>
<proteinExistence type="predicted"/>
<keyword evidence="2" id="KW-0012">Acyltransferase</keyword>
<sequence>MTVRFREYCYGDLPALGGLYARADSHDGVARALGPDAADELPLFAFAPRYPLGLERGLTREELRSRLGSRLAEVEQMVLVAAEDAAVDACVTVFPAGSESSWMLDWVVDPGKRHAVELDGIVQAGLDLIQNLASKGTRRVDNDAAALRAGGAPAKCRVEARGMREDGEVMAGLGRAGFQAVRTFVIMACQLRKTPGACEAKKRVPEGISLRSYRSGDAPHWIDAFNSSFSDHWGGFSYSDESWDRHAASSRFRKEISVVAEAGGVFAGICHCAPSLKPREEGLAHLHILGVRPEFRRLGLGNCLMVEALSRLRQNGFHRVELDMDSLNSRALPLYEQLGFCEQEAITIYRRELTV</sequence>
<name>A0A6B0YNQ7_9CHLR</name>
<dbReference type="EMBL" id="VXRG01000037">
    <property type="protein sequence ID" value="MXY92590.1"/>
    <property type="molecule type" value="Genomic_DNA"/>
</dbReference>
<evidence type="ECO:0000256" key="1">
    <source>
        <dbReference type="ARBA" id="ARBA00022679"/>
    </source>
</evidence>
<organism evidence="4">
    <name type="scientific">Caldilineaceae bacterium SB0664_bin_27</name>
    <dbReference type="NCBI Taxonomy" id="2605260"/>
    <lineage>
        <taxon>Bacteria</taxon>
        <taxon>Bacillati</taxon>
        <taxon>Chloroflexota</taxon>
        <taxon>Caldilineae</taxon>
        <taxon>Caldilineales</taxon>
        <taxon>Caldilineaceae</taxon>
    </lineage>
</organism>
<dbReference type="InterPro" id="IPR016181">
    <property type="entry name" value="Acyl_CoA_acyltransferase"/>
</dbReference>
<dbReference type="PROSITE" id="PS51186">
    <property type="entry name" value="GNAT"/>
    <property type="match status" value="1"/>
</dbReference>
<feature type="domain" description="N-acetyltransferase" evidence="3">
    <location>
        <begin position="208"/>
        <end position="355"/>
    </location>
</feature>
<evidence type="ECO:0000313" key="4">
    <source>
        <dbReference type="EMBL" id="MXY92590.1"/>
    </source>
</evidence>
<dbReference type="AlphaFoldDB" id="A0A6B0YNQ7"/>
<dbReference type="Gene3D" id="3.40.630.30">
    <property type="match status" value="1"/>
</dbReference>
<evidence type="ECO:0000256" key="2">
    <source>
        <dbReference type="ARBA" id="ARBA00023315"/>
    </source>
</evidence>
<accession>A0A6B0YNQ7</accession>
<comment type="caution">
    <text evidence="4">The sequence shown here is derived from an EMBL/GenBank/DDBJ whole genome shotgun (WGS) entry which is preliminary data.</text>
</comment>
<dbReference type="GO" id="GO:0016747">
    <property type="term" value="F:acyltransferase activity, transferring groups other than amino-acyl groups"/>
    <property type="evidence" value="ECO:0007669"/>
    <property type="project" value="InterPro"/>
</dbReference>
<dbReference type="InterPro" id="IPR000182">
    <property type="entry name" value="GNAT_dom"/>
</dbReference>
<dbReference type="InterPro" id="IPR050832">
    <property type="entry name" value="Bact_Acetyltransf"/>
</dbReference>
<keyword evidence="1 4" id="KW-0808">Transferase</keyword>
<reference evidence="4" key="1">
    <citation type="submission" date="2019-09" db="EMBL/GenBank/DDBJ databases">
        <title>Characterisation of the sponge microbiome using genome-centric metagenomics.</title>
        <authorList>
            <person name="Engelberts J.P."/>
            <person name="Robbins S.J."/>
            <person name="De Goeij J.M."/>
            <person name="Aranda M."/>
            <person name="Bell S.C."/>
            <person name="Webster N.S."/>
        </authorList>
    </citation>
    <scope>NUCLEOTIDE SEQUENCE</scope>
    <source>
        <strain evidence="4">SB0664_bin_27</strain>
    </source>
</reference>
<evidence type="ECO:0000259" key="3">
    <source>
        <dbReference type="PROSITE" id="PS51186"/>
    </source>
</evidence>
<dbReference type="PANTHER" id="PTHR43877">
    <property type="entry name" value="AMINOALKYLPHOSPHONATE N-ACETYLTRANSFERASE-RELATED-RELATED"/>
    <property type="match status" value="1"/>
</dbReference>